<proteinExistence type="predicted"/>
<dbReference type="Proteomes" id="UP000007486">
    <property type="component" value="Chromosome"/>
</dbReference>
<protein>
    <recommendedName>
        <fullName evidence="3">HD domain-containing protein</fullName>
    </recommendedName>
</protein>
<dbReference type="AlphaFoldDB" id="F0R483"/>
<reference evidence="1 2" key="1">
    <citation type="journal article" date="2011" name="Stand. Genomic Sci.">
        <title>Complete genome sequence of Bacteroides salanitronis type strain (BL78).</title>
        <authorList>
            <person name="Gronow S."/>
            <person name="Held B."/>
            <person name="Lucas S."/>
            <person name="Lapidus A."/>
            <person name="Del Rio T.G."/>
            <person name="Nolan M."/>
            <person name="Tice H."/>
            <person name="Deshpande S."/>
            <person name="Cheng J.F."/>
            <person name="Pitluck S."/>
            <person name="Liolios K."/>
            <person name="Pagani I."/>
            <person name="Ivanova N."/>
            <person name="Mavromatis K."/>
            <person name="Pati A."/>
            <person name="Tapia R."/>
            <person name="Han C."/>
            <person name="Goodwin L."/>
            <person name="Chen A."/>
            <person name="Palaniappan K."/>
            <person name="Land M."/>
            <person name="Hauser L."/>
            <person name="Chang Y.J."/>
            <person name="Jeffries C.D."/>
            <person name="Brambilla E.M."/>
            <person name="Rohde M."/>
            <person name="Goker M."/>
            <person name="Detter J.C."/>
            <person name="Woyke T."/>
            <person name="Bristow J."/>
            <person name="Markowitz V."/>
            <person name="Hugenholtz P."/>
            <person name="Kyrpides N.C."/>
            <person name="Klenk H.P."/>
            <person name="Eisen J.A."/>
        </authorList>
    </citation>
    <scope>NUCLEOTIDE SEQUENCE [LARGE SCALE GENOMIC DNA]</scope>
    <source>
        <strain evidence="1 2">DSM 18170</strain>
    </source>
</reference>
<evidence type="ECO:0008006" key="3">
    <source>
        <dbReference type="Google" id="ProtNLM"/>
    </source>
</evidence>
<keyword evidence="2" id="KW-1185">Reference proteome</keyword>
<evidence type="ECO:0000313" key="1">
    <source>
        <dbReference type="EMBL" id="ADY36699.1"/>
    </source>
</evidence>
<dbReference type="eggNOG" id="COG1418">
    <property type="taxonomic scope" value="Bacteria"/>
</dbReference>
<dbReference type="SUPFAM" id="SSF109604">
    <property type="entry name" value="HD-domain/PDEase-like"/>
    <property type="match status" value="1"/>
</dbReference>
<evidence type="ECO:0000313" key="2">
    <source>
        <dbReference type="Proteomes" id="UP000007486"/>
    </source>
</evidence>
<dbReference type="STRING" id="667015.Bacsa_2144"/>
<accession>F0R483</accession>
<organism evidence="1 2">
    <name type="scientific">Phocaeicola salanitronis (strain DSM 18170 / JCM 13657 / CCUG 60908 / BL78)</name>
    <name type="common">Bacteroides salanitronis</name>
    <dbReference type="NCBI Taxonomy" id="667015"/>
    <lineage>
        <taxon>Bacteria</taxon>
        <taxon>Pseudomonadati</taxon>
        <taxon>Bacteroidota</taxon>
        <taxon>Bacteroidia</taxon>
        <taxon>Bacteroidales</taxon>
        <taxon>Bacteroidaceae</taxon>
        <taxon>Phocaeicola</taxon>
    </lineage>
</organism>
<dbReference type="HOGENOM" id="CLU_105737_0_0_10"/>
<dbReference type="Gene3D" id="1.10.3210.10">
    <property type="entry name" value="Hypothetical protein af1432"/>
    <property type="match status" value="1"/>
</dbReference>
<dbReference type="EMBL" id="CP002530">
    <property type="protein sequence ID" value="ADY36699.1"/>
    <property type="molecule type" value="Genomic_DNA"/>
</dbReference>
<sequence>MFKWLKKKKTAVQKNEVRQMALQALVLPEIDIAKVKEFAMNGWELGETHGLPHWQRVERNGIILSTEIRNGISCIREDINMKVVRMFAYLHDKCRLNNGADLEHGIRAADMLPSIRSTILQDLTDEDFSLLEIACRLHTTELRTGNLTVDTCFDADRLDLERVGIIPFHNKMATANGKYWAMHLDEFHQIIFSLQIALLEEQTIKNPYLKKNVDATKILIHETISNTT</sequence>
<dbReference type="RefSeq" id="WP_013618128.1">
    <property type="nucleotide sequence ID" value="NC_015164.1"/>
</dbReference>
<dbReference type="KEGG" id="bsa:Bacsa_2144"/>
<gene>
    <name evidence="1" type="ordered locus">Bacsa_2144</name>
</gene>
<name>F0R483_PHOSB</name>